<accession>A0A420XWW4</accession>
<dbReference type="EMBL" id="QVQW01000119">
    <property type="protein sequence ID" value="RKU40141.1"/>
    <property type="molecule type" value="Genomic_DNA"/>
</dbReference>
<dbReference type="InterPro" id="IPR006674">
    <property type="entry name" value="HD_domain"/>
</dbReference>
<feature type="domain" description="HD" evidence="2">
    <location>
        <begin position="45"/>
        <end position="146"/>
    </location>
</feature>
<dbReference type="AlphaFoldDB" id="A0A420XWW4"/>
<organism evidence="3 4">
    <name type="scientific">Coniochaeta pulveracea</name>
    <dbReference type="NCBI Taxonomy" id="177199"/>
    <lineage>
        <taxon>Eukaryota</taxon>
        <taxon>Fungi</taxon>
        <taxon>Dikarya</taxon>
        <taxon>Ascomycota</taxon>
        <taxon>Pezizomycotina</taxon>
        <taxon>Sordariomycetes</taxon>
        <taxon>Sordariomycetidae</taxon>
        <taxon>Coniochaetales</taxon>
        <taxon>Coniochaetaceae</taxon>
        <taxon>Coniochaeta</taxon>
    </lineage>
</organism>
<dbReference type="SUPFAM" id="SSF109604">
    <property type="entry name" value="HD-domain/PDEase-like"/>
    <property type="match status" value="1"/>
</dbReference>
<dbReference type="PANTHER" id="PTHR35569">
    <property type="entry name" value="CYANAMIDE HYDRATASE DDI2-RELATED"/>
    <property type="match status" value="1"/>
</dbReference>
<evidence type="ECO:0000313" key="4">
    <source>
        <dbReference type="Proteomes" id="UP000275385"/>
    </source>
</evidence>
<feature type="region of interest" description="Disordered" evidence="1">
    <location>
        <begin position="206"/>
        <end position="239"/>
    </location>
</feature>
<dbReference type="Proteomes" id="UP000275385">
    <property type="component" value="Unassembled WGS sequence"/>
</dbReference>
<dbReference type="InterPro" id="IPR003607">
    <property type="entry name" value="HD/PDEase_dom"/>
</dbReference>
<proteinExistence type="predicted"/>
<evidence type="ECO:0000313" key="3">
    <source>
        <dbReference type="EMBL" id="RKU40141.1"/>
    </source>
</evidence>
<reference evidence="3 4" key="1">
    <citation type="submission" date="2018-08" db="EMBL/GenBank/DDBJ databases">
        <title>Draft genome of the lignicolous fungus Coniochaeta pulveracea.</title>
        <authorList>
            <person name="Borstlap C.J."/>
            <person name="De Witt R.N."/>
            <person name="Botha A."/>
            <person name="Volschenk H."/>
        </authorList>
    </citation>
    <scope>NUCLEOTIDE SEQUENCE [LARGE SCALE GENOMIC DNA]</scope>
    <source>
        <strain evidence="3 4">CAB683</strain>
    </source>
</reference>
<dbReference type="OrthoDB" id="2378324at2759"/>
<gene>
    <name evidence="3" type="ORF">DL546_002117</name>
</gene>
<sequence length="239" mass="26161">MIMVPIVSPSGEGTIGATIRGVIPTDPVCMEALSVAHASLPASILYHSLRVYLYATVFWERNDTSDEPVSPLRPVPAMIRNMFIACIFHDIGVSAAYDGNQERFEVTGADAAVNMMRRYGESEESMREVWLAISLHTSPGIAERLGGMARALRLAVRADFGSFPVPDLGNFHGEEWASAAGWELIDKELPRLDIEKDLGDAVVRAGLDRPEKAPPASWPGDLVRAKKEDPDWEGVNKAF</sequence>
<dbReference type="Gene3D" id="1.10.3210.10">
    <property type="entry name" value="Hypothetical protein af1432"/>
    <property type="match status" value="1"/>
</dbReference>
<name>A0A420XWW4_9PEZI</name>
<dbReference type="PANTHER" id="PTHR35569:SF1">
    <property type="entry name" value="CYANAMIDE HYDRATASE DDI2-RELATED"/>
    <property type="match status" value="1"/>
</dbReference>
<evidence type="ECO:0000259" key="2">
    <source>
        <dbReference type="Pfam" id="PF01966"/>
    </source>
</evidence>
<comment type="caution">
    <text evidence="3">The sequence shown here is derived from an EMBL/GenBank/DDBJ whole genome shotgun (WGS) entry which is preliminary data.</text>
</comment>
<evidence type="ECO:0000256" key="1">
    <source>
        <dbReference type="SAM" id="MobiDB-lite"/>
    </source>
</evidence>
<dbReference type="CDD" id="cd00077">
    <property type="entry name" value="HDc"/>
    <property type="match status" value="1"/>
</dbReference>
<dbReference type="STRING" id="177199.A0A420XWW4"/>
<dbReference type="Pfam" id="PF01966">
    <property type="entry name" value="HD"/>
    <property type="match status" value="1"/>
</dbReference>
<protein>
    <recommendedName>
        <fullName evidence="2">HD domain-containing protein</fullName>
    </recommendedName>
</protein>
<keyword evidence="4" id="KW-1185">Reference proteome</keyword>